<keyword evidence="1" id="KW-0812">Transmembrane</keyword>
<evidence type="ECO:0000256" key="1">
    <source>
        <dbReference type="SAM" id="Phobius"/>
    </source>
</evidence>
<reference evidence="2" key="1">
    <citation type="journal article" date="2021" name="Proc. Natl. Acad. Sci. U.S.A.">
        <title>A Catalog of Tens of Thousands of Viruses from Human Metagenomes Reveals Hidden Associations with Chronic Diseases.</title>
        <authorList>
            <person name="Tisza M.J."/>
            <person name="Buck C.B."/>
        </authorList>
    </citation>
    <scope>NUCLEOTIDE SEQUENCE</scope>
    <source>
        <strain evidence="2">CtnCN2</strain>
    </source>
</reference>
<keyword evidence="1" id="KW-0472">Membrane</keyword>
<dbReference type="EMBL" id="BK015452">
    <property type="protein sequence ID" value="DAE07618.1"/>
    <property type="molecule type" value="Genomic_DNA"/>
</dbReference>
<accession>A0A8S5PL44</accession>
<keyword evidence="1" id="KW-1133">Transmembrane helix</keyword>
<organism evidence="2">
    <name type="scientific">Podoviridae sp. ctnCN2</name>
    <dbReference type="NCBI Taxonomy" id="2825274"/>
    <lineage>
        <taxon>Viruses</taxon>
        <taxon>Duplodnaviria</taxon>
        <taxon>Heunggongvirae</taxon>
        <taxon>Uroviricota</taxon>
        <taxon>Caudoviricetes</taxon>
    </lineage>
</organism>
<feature type="transmembrane region" description="Helical" evidence="1">
    <location>
        <begin position="41"/>
        <end position="64"/>
    </location>
</feature>
<sequence>MRLPPPLRKIHDRFVAWAASQRWLNDYLIAWVTEDDGQEVACIYCTIVRVALIFGFIGFIVGLLV</sequence>
<evidence type="ECO:0000313" key="2">
    <source>
        <dbReference type="EMBL" id="DAE07618.1"/>
    </source>
</evidence>
<proteinExistence type="predicted"/>
<protein>
    <submittedName>
        <fullName evidence="2">Uncharacterized protein</fullName>
    </submittedName>
</protein>
<name>A0A8S5PL44_9CAUD</name>